<evidence type="ECO:0000313" key="2">
    <source>
        <dbReference type="Proteomes" id="UP000439903"/>
    </source>
</evidence>
<accession>A0A8H3X5M5</accession>
<dbReference type="Proteomes" id="UP000439903">
    <property type="component" value="Unassembled WGS sequence"/>
</dbReference>
<protein>
    <submittedName>
        <fullName evidence="1">Uncharacterized protein</fullName>
    </submittedName>
</protein>
<dbReference type="EMBL" id="WTPW01001698">
    <property type="protein sequence ID" value="KAF0420356.1"/>
    <property type="molecule type" value="Genomic_DNA"/>
</dbReference>
<reference evidence="1 2" key="1">
    <citation type="journal article" date="2019" name="Environ. Microbiol.">
        <title>At the nexus of three kingdoms: the genome of the mycorrhizal fungus Gigaspora margarita provides insights into plant, endobacterial and fungal interactions.</title>
        <authorList>
            <person name="Venice F."/>
            <person name="Ghignone S."/>
            <person name="Salvioli di Fossalunga A."/>
            <person name="Amselem J."/>
            <person name="Novero M."/>
            <person name="Xianan X."/>
            <person name="Sedzielewska Toro K."/>
            <person name="Morin E."/>
            <person name="Lipzen A."/>
            <person name="Grigoriev I.V."/>
            <person name="Henrissat B."/>
            <person name="Martin F.M."/>
            <person name="Bonfante P."/>
        </authorList>
    </citation>
    <scope>NUCLEOTIDE SEQUENCE [LARGE SCALE GENOMIC DNA]</scope>
    <source>
        <strain evidence="1 2">BEG34</strain>
    </source>
</reference>
<evidence type="ECO:0000313" key="1">
    <source>
        <dbReference type="EMBL" id="KAF0420356.1"/>
    </source>
</evidence>
<proteinExistence type="predicted"/>
<dbReference type="AlphaFoldDB" id="A0A8H3X5M5"/>
<organism evidence="1 2">
    <name type="scientific">Gigaspora margarita</name>
    <dbReference type="NCBI Taxonomy" id="4874"/>
    <lineage>
        <taxon>Eukaryota</taxon>
        <taxon>Fungi</taxon>
        <taxon>Fungi incertae sedis</taxon>
        <taxon>Mucoromycota</taxon>
        <taxon>Glomeromycotina</taxon>
        <taxon>Glomeromycetes</taxon>
        <taxon>Diversisporales</taxon>
        <taxon>Gigasporaceae</taxon>
        <taxon>Gigaspora</taxon>
    </lineage>
</organism>
<comment type="caution">
    <text evidence="1">The sequence shown here is derived from an EMBL/GenBank/DDBJ whole genome shotgun (WGS) entry which is preliminary data.</text>
</comment>
<gene>
    <name evidence="1" type="ORF">F8M41_007001</name>
</gene>
<sequence>MSQGSLKVICFEQILRIRVIQLNGTVKKINLDLKLDPVNYCLFDDVSGVKRLYLIKIYPLQKLFILINYIRTTNSSNLSTYKDWGDVIDLNGNNLSSTLFGPSYIDPTGHWVQSSIFQSINKKLGFLRLDAVNQGNLQWTRWQQYLVNDFGKLSPLNMTSGNIQTNRNETSSIIKVLLTVDSGYALVHDRLFTLYELNSQNTSFGSLYCDVASVGVGHICTISVRYPNTTNNTVFDTEYVKINFLSSGAVLSSSILSDLPKLTGVSDYGWRVKTMPFGGYILDSISLASQQIAYYTYAYYENNTQVISGPHDPFITNGFVAKALLHDNTFLLASPYTNDMNTSWSLFTIPLIKILADRDHGYGNILIDQIIPYINANVDSYTTVLNITFYDPVVLSIGSLSIYKASDNSIRQKVSATMDEFCKVDPDGKTISIIVIGSTFNEFGESYYVTMDNNFVKSKDYNEPLEEIVEEVLKYNSSNNLALSDFYFIDILTEVLYYLVTKALPLEENAICSARLTTEATKNVSTLSKNDQKIYFNSLLNEISSKLPVRRERLKIFRDP</sequence>
<keyword evidence="2" id="KW-1185">Reference proteome</keyword>
<name>A0A8H3X5M5_GIGMA</name>
<dbReference type="OrthoDB" id="2425756at2759"/>